<organism evidence="1 2">
    <name type="scientific">Protopolystoma xenopodis</name>
    <dbReference type="NCBI Taxonomy" id="117903"/>
    <lineage>
        <taxon>Eukaryota</taxon>
        <taxon>Metazoa</taxon>
        <taxon>Spiralia</taxon>
        <taxon>Lophotrochozoa</taxon>
        <taxon>Platyhelminthes</taxon>
        <taxon>Monogenea</taxon>
        <taxon>Polyopisthocotylea</taxon>
        <taxon>Polystomatidea</taxon>
        <taxon>Polystomatidae</taxon>
        <taxon>Protopolystoma</taxon>
    </lineage>
</organism>
<protein>
    <submittedName>
        <fullName evidence="1">Uncharacterized protein</fullName>
    </submittedName>
</protein>
<dbReference type="Proteomes" id="UP000784294">
    <property type="component" value="Unassembled WGS sequence"/>
</dbReference>
<feature type="non-terminal residue" evidence="1">
    <location>
        <position position="1"/>
    </location>
</feature>
<evidence type="ECO:0000313" key="1">
    <source>
        <dbReference type="EMBL" id="VEL08161.1"/>
    </source>
</evidence>
<evidence type="ECO:0000313" key="2">
    <source>
        <dbReference type="Proteomes" id="UP000784294"/>
    </source>
</evidence>
<accession>A0A3S4ZNY3</accession>
<reference evidence="1" key="1">
    <citation type="submission" date="2018-11" db="EMBL/GenBank/DDBJ databases">
        <authorList>
            <consortium name="Pathogen Informatics"/>
        </authorList>
    </citation>
    <scope>NUCLEOTIDE SEQUENCE</scope>
</reference>
<dbReference type="EMBL" id="CAAALY010003282">
    <property type="protein sequence ID" value="VEL08161.1"/>
    <property type="molecule type" value="Genomic_DNA"/>
</dbReference>
<keyword evidence="2" id="KW-1185">Reference proteome</keyword>
<gene>
    <name evidence="1" type="ORF">PXEA_LOCUS1601</name>
</gene>
<dbReference type="AlphaFoldDB" id="A0A3S4ZNY3"/>
<proteinExistence type="predicted"/>
<sequence>DLIGEDCPNQSGGIVELESPIQGRRSQDDSVAILFCGPEEKVATETMAQLSLAQRSRECVTNLDSLFRFAQLKLGPATLNQKLTLKSMQGRFNRRINSMRSFPACSFSCTKSSKRALGSSLGFSSNVSTTHLTGWAAVQKKRGCSQLYFNPNYNQLHF</sequence>
<comment type="caution">
    <text evidence="1">The sequence shown here is derived from an EMBL/GenBank/DDBJ whole genome shotgun (WGS) entry which is preliminary data.</text>
</comment>
<name>A0A3S4ZNY3_9PLAT</name>